<dbReference type="Proteomes" id="UP000054248">
    <property type="component" value="Unassembled WGS sequence"/>
</dbReference>
<dbReference type="HOGENOM" id="CLU_039434_1_1_1"/>
<dbReference type="GO" id="GO:0003950">
    <property type="term" value="F:NAD+ poly-ADP-ribosyltransferase activity"/>
    <property type="evidence" value="ECO:0007669"/>
    <property type="project" value="InterPro"/>
</dbReference>
<keyword evidence="3" id="KW-1185">Reference proteome</keyword>
<dbReference type="AlphaFoldDB" id="A0A0C3Q1T0"/>
<dbReference type="SUPFAM" id="SSF56399">
    <property type="entry name" value="ADP-ribosylation"/>
    <property type="match status" value="1"/>
</dbReference>
<dbReference type="STRING" id="1051891.A0A0C3Q1T0"/>
<evidence type="ECO:0000313" key="2">
    <source>
        <dbReference type="EMBL" id="KIO22235.1"/>
    </source>
</evidence>
<feature type="domain" description="PARP catalytic" evidence="1">
    <location>
        <begin position="174"/>
        <end position="243"/>
    </location>
</feature>
<name>A0A0C3Q1T0_9AGAM</name>
<dbReference type="PANTHER" id="PTHR45740:SF17">
    <property type="entry name" value="POLY [ADP-RIBOSE] POLYMERASE TANKYRASE-2-LIKE"/>
    <property type="match status" value="1"/>
</dbReference>
<proteinExistence type="predicted"/>
<evidence type="ECO:0000313" key="3">
    <source>
        <dbReference type="Proteomes" id="UP000054248"/>
    </source>
</evidence>
<organism evidence="2 3">
    <name type="scientific">Tulasnella calospora MUT 4182</name>
    <dbReference type="NCBI Taxonomy" id="1051891"/>
    <lineage>
        <taxon>Eukaryota</taxon>
        <taxon>Fungi</taxon>
        <taxon>Dikarya</taxon>
        <taxon>Basidiomycota</taxon>
        <taxon>Agaricomycotina</taxon>
        <taxon>Agaricomycetes</taxon>
        <taxon>Cantharellales</taxon>
        <taxon>Tulasnellaceae</taxon>
        <taxon>Tulasnella</taxon>
    </lineage>
</organism>
<dbReference type="InterPro" id="IPR051712">
    <property type="entry name" value="ARTD-AVP"/>
</dbReference>
<sequence>MIEGCDKAEWKPGSKYCGNACRAFGVILQLEPACLLCETFPKMDKSYFCSASCSNKSLDNAPVLLSVPAGHQALRTVTDQWTKEWKHTPNPPQIRFMWLIVQNRSLHNAFEAKLQAIDASHNFKAERMFPANERRRWHGTKRECTVGDPGTTPTGFCKSPTCSMCIVMQRSFDKEKSAPGSMFGKGVYTSGTSSKSHGYIKQVAPSRYRAMLLCRVLAGKAKKLTQADHNLVAAPAGFDSVRGVPGGGLNYDELIVYDNNQIRPLYLVIYDST</sequence>
<evidence type="ECO:0000259" key="1">
    <source>
        <dbReference type="Pfam" id="PF00644"/>
    </source>
</evidence>
<reference evidence="2 3" key="1">
    <citation type="submission" date="2014-04" db="EMBL/GenBank/DDBJ databases">
        <authorList>
            <consortium name="DOE Joint Genome Institute"/>
            <person name="Kuo A."/>
            <person name="Girlanda M."/>
            <person name="Perotto S."/>
            <person name="Kohler A."/>
            <person name="Nagy L.G."/>
            <person name="Floudas D."/>
            <person name="Copeland A."/>
            <person name="Barry K.W."/>
            <person name="Cichocki N."/>
            <person name="Veneault-Fourrey C."/>
            <person name="LaButti K."/>
            <person name="Lindquist E.A."/>
            <person name="Lipzen A."/>
            <person name="Lundell T."/>
            <person name="Morin E."/>
            <person name="Murat C."/>
            <person name="Sun H."/>
            <person name="Tunlid A."/>
            <person name="Henrissat B."/>
            <person name="Grigoriev I.V."/>
            <person name="Hibbett D.S."/>
            <person name="Martin F."/>
            <person name="Nordberg H.P."/>
            <person name="Cantor M.N."/>
            <person name="Hua S.X."/>
        </authorList>
    </citation>
    <scope>NUCLEOTIDE SEQUENCE [LARGE SCALE GENOMIC DNA]</scope>
    <source>
        <strain evidence="2 3">MUT 4182</strain>
    </source>
</reference>
<gene>
    <name evidence="2" type="ORF">M407DRAFT_119729</name>
</gene>
<dbReference type="PANTHER" id="PTHR45740">
    <property type="entry name" value="POLY [ADP-RIBOSE] POLYMERASE"/>
    <property type="match status" value="1"/>
</dbReference>
<dbReference type="GO" id="GO:1990404">
    <property type="term" value="F:NAD+-protein mono-ADP-ribosyltransferase activity"/>
    <property type="evidence" value="ECO:0007669"/>
    <property type="project" value="TreeGrafter"/>
</dbReference>
<dbReference type="Gene3D" id="3.90.228.10">
    <property type="match status" value="1"/>
</dbReference>
<dbReference type="GO" id="GO:0005634">
    <property type="term" value="C:nucleus"/>
    <property type="evidence" value="ECO:0007669"/>
    <property type="project" value="TreeGrafter"/>
</dbReference>
<protein>
    <recommendedName>
        <fullName evidence="1">PARP catalytic domain-containing protein</fullName>
    </recommendedName>
</protein>
<dbReference type="EMBL" id="KN823115">
    <property type="protein sequence ID" value="KIO22235.1"/>
    <property type="molecule type" value="Genomic_DNA"/>
</dbReference>
<dbReference type="Pfam" id="PF00644">
    <property type="entry name" value="PARP"/>
    <property type="match status" value="1"/>
</dbReference>
<reference evidence="3" key="2">
    <citation type="submission" date="2015-01" db="EMBL/GenBank/DDBJ databases">
        <title>Evolutionary Origins and Diversification of the Mycorrhizal Mutualists.</title>
        <authorList>
            <consortium name="DOE Joint Genome Institute"/>
            <consortium name="Mycorrhizal Genomics Consortium"/>
            <person name="Kohler A."/>
            <person name="Kuo A."/>
            <person name="Nagy L.G."/>
            <person name="Floudas D."/>
            <person name="Copeland A."/>
            <person name="Barry K.W."/>
            <person name="Cichocki N."/>
            <person name="Veneault-Fourrey C."/>
            <person name="LaButti K."/>
            <person name="Lindquist E.A."/>
            <person name="Lipzen A."/>
            <person name="Lundell T."/>
            <person name="Morin E."/>
            <person name="Murat C."/>
            <person name="Riley R."/>
            <person name="Ohm R."/>
            <person name="Sun H."/>
            <person name="Tunlid A."/>
            <person name="Henrissat B."/>
            <person name="Grigoriev I.V."/>
            <person name="Hibbett D.S."/>
            <person name="Martin F."/>
        </authorList>
    </citation>
    <scope>NUCLEOTIDE SEQUENCE [LARGE SCALE GENOMIC DNA]</scope>
    <source>
        <strain evidence="3">MUT 4182</strain>
    </source>
</reference>
<dbReference type="OrthoDB" id="9514740at2759"/>
<dbReference type="InterPro" id="IPR012317">
    <property type="entry name" value="Poly(ADP-ribose)pol_cat_dom"/>
</dbReference>
<accession>A0A0C3Q1T0</accession>